<dbReference type="AlphaFoldDB" id="A0AAW0BU97"/>
<feature type="domain" description="DUF6535" evidence="3">
    <location>
        <begin position="114"/>
        <end position="281"/>
    </location>
</feature>
<evidence type="ECO:0000313" key="4">
    <source>
        <dbReference type="EMBL" id="KAK7030312.1"/>
    </source>
</evidence>
<dbReference type="EMBL" id="JAYKXP010000078">
    <property type="protein sequence ID" value="KAK7030312.1"/>
    <property type="molecule type" value="Genomic_DNA"/>
</dbReference>
<keyword evidence="2" id="KW-1133">Transmembrane helix</keyword>
<feature type="transmembrane region" description="Helical" evidence="2">
    <location>
        <begin position="195"/>
        <end position="217"/>
    </location>
</feature>
<name>A0AAW0BU97_9AGAR</name>
<accession>A0AAW0BU97</accession>
<feature type="region of interest" description="Disordered" evidence="1">
    <location>
        <begin position="1"/>
        <end position="24"/>
    </location>
</feature>
<keyword evidence="2" id="KW-0472">Membrane</keyword>
<gene>
    <name evidence="4" type="ORF">VNI00_014234</name>
</gene>
<evidence type="ECO:0000313" key="5">
    <source>
        <dbReference type="Proteomes" id="UP001383192"/>
    </source>
</evidence>
<organism evidence="4 5">
    <name type="scientific">Paramarasmius palmivorus</name>
    <dbReference type="NCBI Taxonomy" id="297713"/>
    <lineage>
        <taxon>Eukaryota</taxon>
        <taxon>Fungi</taxon>
        <taxon>Dikarya</taxon>
        <taxon>Basidiomycota</taxon>
        <taxon>Agaricomycotina</taxon>
        <taxon>Agaricomycetes</taxon>
        <taxon>Agaricomycetidae</taxon>
        <taxon>Agaricales</taxon>
        <taxon>Marasmiineae</taxon>
        <taxon>Marasmiaceae</taxon>
        <taxon>Paramarasmius</taxon>
    </lineage>
</organism>
<dbReference type="Pfam" id="PF20153">
    <property type="entry name" value="DUF6535"/>
    <property type="match status" value="1"/>
</dbReference>
<evidence type="ECO:0000256" key="1">
    <source>
        <dbReference type="SAM" id="MobiDB-lite"/>
    </source>
</evidence>
<protein>
    <recommendedName>
        <fullName evidence="3">DUF6535 domain-containing protein</fullName>
    </recommendedName>
</protein>
<keyword evidence="2" id="KW-0812">Transmembrane</keyword>
<keyword evidence="5" id="KW-1185">Reference proteome</keyword>
<feature type="region of interest" description="Disordered" evidence="1">
    <location>
        <begin position="780"/>
        <end position="897"/>
    </location>
</feature>
<feature type="compositionally biased region" description="Low complexity" evidence="1">
    <location>
        <begin position="794"/>
        <end position="810"/>
    </location>
</feature>
<feature type="transmembrane region" description="Helical" evidence="2">
    <location>
        <begin position="285"/>
        <end position="310"/>
    </location>
</feature>
<evidence type="ECO:0000256" key="2">
    <source>
        <dbReference type="SAM" id="Phobius"/>
    </source>
</evidence>
<dbReference type="Proteomes" id="UP001383192">
    <property type="component" value="Unassembled WGS sequence"/>
</dbReference>
<feature type="region of interest" description="Disordered" evidence="1">
    <location>
        <begin position="699"/>
        <end position="721"/>
    </location>
</feature>
<reference evidence="4 5" key="1">
    <citation type="submission" date="2024-01" db="EMBL/GenBank/DDBJ databases">
        <title>A draft genome for a cacao thread blight-causing isolate of Paramarasmius palmivorus.</title>
        <authorList>
            <person name="Baruah I.K."/>
            <person name="Bukari Y."/>
            <person name="Amoako-Attah I."/>
            <person name="Meinhardt L.W."/>
            <person name="Bailey B.A."/>
            <person name="Cohen S.P."/>
        </authorList>
    </citation>
    <scope>NUCLEOTIDE SEQUENCE [LARGE SCALE GENOMIC DNA]</scope>
    <source>
        <strain evidence="4 5">GH-12</strain>
    </source>
</reference>
<feature type="transmembrane region" description="Helical" evidence="2">
    <location>
        <begin position="135"/>
        <end position="152"/>
    </location>
</feature>
<dbReference type="InterPro" id="IPR045338">
    <property type="entry name" value="DUF6535"/>
</dbReference>
<feature type="transmembrane region" description="Helical" evidence="2">
    <location>
        <begin position="251"/>
        <end position="273"/>
    </location>
</feature>
<feature type="compositionally biased region" description="Basic and acidic residues" evidence="1">
    <location>
        <begin position="847"/>
        <end position="859"/>
    </location>
</feature>
<feature type="compositionally biased region" description="Basic and acidic residues" evidence="1">
    <location>
        <begin position="877"/>
        <end position="887"/>
    </location>
</feature>
<evidence type="ECO:0000259" key="3">
    <source>
        <dbReference type="Pfam" id="PF20153"/>
    </source>
</evidence>
<proteinExistence type="predicted"/>
<feature type="compositionally biased region" description="Polar residues" evidence="1">
    <location>
        <begin position="861"/>
        <end position="876"/>
    </location>
</feature>
<comment type="caution">
    <text evidence="4">The sequence shown here is derived from an EMBL/GenBank/DDBJ whole genome shotgun (WGS) entry which is preliminary data.</text>
</comment>
<sequence length="906" mass="105049">MDSFPGPGNGSEETPEDRKMKEAYEQLERDMKKELWEQRKRMRDEERTKEEWKRMEETRWKMGARELGVEMRSNWNEEWEDEDRQDKDAEWRRHWEEEEEKRKKDALNRSYEKLQTEVKKYVDGMVSGYKEDIDTLLVFAGLFSAIVTAFLIESYQWLQEDPKDTTVVILTQIFHQLNASSIQEPEPFTPDASSIRINCFWFLSLIFSLTSALFGLLCKQWLQEHQRDVPTRTPGEDLALRKLRRDSFEKWGVVSFLSALPILLEIAVILFFVGVLDFLWTLQPIVFSICLAAISLSVGLYFLTTILPTITIPHDQARFISTWDSELDRYCHDFGQLAYQFICPYKSPQAFAVYKLVTILPKPLMNIPFINKFIKTYLRPLWDHITAQSSSWSTFDLRVVRQFDQEVYLDVVPRQTFRLQVYELQALQWAVTMFRDSPSMIPDLENVLQALPHSVAFSVALDRWDIAMWEGWERDIGEYLRYPTRFPLMPKPITSASPLHSRDGIELLFWHQLWGVFAGNGSVDLLTSSLEEFTQKFPKSSMNLQFFIPLPIATALWTHKEPWVQQRSLRLLRYFEDSWKPCPGYDEERHNEERVAFANALAEHIRRSYPPSVLLTSQRGQKFIRFIHNDIIVRQLYSYRLAEGRAWWGWGWQDAIQKVQEVGKLPNDYFAPLPRWDEDLPCTFQPPQLEAIRYSVDTVHPQSNDPFDEEKESSLSHPPVDNVDESIEIQVHRSQLDITGEFQNPAGDTLIPGSANQGGIGYHAVDEDSALLLDNDEPRTVVEGTNLSPDDSGAQAVESASAAHVVALSAGDDEPTLLREATPPDTDPDRPTQPNEDAARNIDSPLEEGKRVRDDHEEQATVGSQGTADHSFSQDQGEYREQRRDGGRGWNVVNDPDRLRMHWFRS</sequence>